<keyword evidence="2" id="KW-1133">Transmembrane helix</keyword>
<feature type="transmembrane region" description="Helical" evidence="2">
    <location>
        <begin position="95"/>
        <end position="113"/>
    </location>
</feature>
<sequence>MKARLAIVILAAPLWAWAADSGANGAHSPALASAPPSERIQPAVIQSAPAGRTELANATHWSSMQATSTRGARTETVGAAPSGSPRSDGLPNSGLQFYALIAAGIAAVGFMASRRTHS</sequence>
<evidence type="ECO:0008006" key="6">
    <source>
        <dbReference type="Google" id="ProtNLM"/>
    </source>
</evidence>
<reference evidence="4 5" key="1">
    <citation type="submission" date="2018-02" db="EMBL/GenBank/DDBJ databases">
        <title>Reclassifiation of [Polyangium] brachysporum DSM 7029 as Guopingzhaonella breviflexa gen. nov., sp. nov., a member of the family Comamonadaceae.</title>
        <authorList>
            <person name="Tang B."/>
        </authorList>
    </citation>
    <scope>NUCLEOTIDE SEQUENCE [LARGE SCALE GENOMIC DNA]</scope>
    <source>
        <strain evidence="4 5">BCRC 80649</strain>
    </source>
</reference>
<dbReference type="AlphaFoldDB" id="A0A2S5SS69"/>
<feature type="signal peptide" evidence="3">
    <location>
        <begin position="1"/>
        <end position="18"/>
    </location>
</feature>
<dbReference type="EMBL" id="PSNX01000013">
    <property type="protein sequence ID" value="PPE65549.1"/>
    <property type="molecule type" value="Genomic_DNA"/>
</dbReference>
<evidence type="ECO:0000256" key="2">
    <source>
        <dbReference type="SAM" id="Phobius"/>
    </source>
</evidence>
<keyword evidence="3" id="KW-0732">Signal</keyword>
<dbReference type="Proteomes" id="UP000238605">
    <property type="component" value="Unassembled WGS sequence"/>
</dbReference>
<keyword evidence="5" id="KW-1185">Reference proteome</keyword>
<keyword evidence="2" id="KW-0472">Membrane</keyword>
<feature type="compositionally biased region" description="Polar residues" evidence="1">
    <location>
        <begin position="60"/>
        <end position="71"/>
    </location>
</feature>
<feature type="region of interest" description="Disordered" evidence="1">
    <location>
        <begin position="60"/>
        <end position="89"/>
    </location>
</feature>
<dbReference type="RefSeq" id="WP_104303372.1">
    <property type="nucleotide sequence ID" value="NZ_PSNX01000013.1"/>
</dbReference>
<evidence type="ECO:0000313" key="5">
    <source>
        <dbReference type="Proteomes" id="UP000238605"/>
    </source>
</evidence>
<name>A0A2S5SS69_9BURK</name>
<protein>
    <recommendedName>
        <fullName evidence="6">IPTL-CTERM protein sorting domain-containing protein</fullName>
    </recommendedName>
</protein>
<evidence type="ECO:0000256" key="3">
    <source>
        <dbReference type="SAM" id="SignalP"/>
    </source>
</evidence>
<feature type="chain" id="PRO_5015524255" description="IPTL-CTERM protein sorting domain-containing protein" evidence="3">
    <location>
        <begin position="19"/>
        <end position="118"/>
    </location>
</feature>
<proteinExistence type="predicted"/>
<evidence type="ECO:0000256" key="1">
    <source>
        <dbReference type="SAM" id="MobiDB-lite"/>
    </source>
</evidence>
<keyword evidence="2" id="KW-0812">Transmembrane</keyword>
<accession>A0A2S5SS69</accession>
<comment type="caution">
    <text evidence="4">The sequence shown here is derived from an EMBL/GenBank/DDBJ whole genome shotgun (WGS) entry which is preliminary data.</text>
</comment>
<organism evidence="4 5">
    <name type="scientific">Caldimonas caldifontis</name>
    <dbReference type="NCBI Taxonomy" id="1452508"/>
    <lineage>
        <taxon>Bacteria</taxon>
        <taxon>Pseudomonadati</taxon>
        <taxon>Pseudomonadota</taxon>
        <taxon>Betaproteobacteria</taxon>
        <taxon>Burkholderiales</taxon>
        <taxon>Sphaerotilaceae</taxon>
        <taxon>Caldimonas</taxon>
    </lineage>
</organism>
<evidence type="ECO:0000313" key="4">
    <source>
        <dbReference type="EMBL" id="PPE65549.1"/>
    </source>
</evidence>
<gene>
    <name evidence="4" type="ORF">C1704_14080</name>
</gene>